<dbReference type="PANTHER" id="PTHR43080:SF2">
    <property type="entry name" value="CBS DOMAIN-CONTAINING PROTEIN"/>
    <property type="match status" value="1"/>
</dbReference>
<dbReference type="InterPro" id="IPR046342">
    <property type="entry name" value="CBS_dom_sf"/>
</dbReference>
<dbReference type="EMBL" id="CP002838">
    <property type="protein sequence ID" value="AEM39352.1"/>
    <property type="molecule type" value="Genomic_DNA"/>
</dbReference>
<evidence type="ECO:0000256" key="1">
    <source>
        <dbReference type="ARBA" id="ARBA00023122"/>
    </source>
</evidence>
<dbReference type="Gene3D" id="3.10.580.10">
    <property type="entry name" value="CBS-domain"/>
    <property type="match status" value="2"/>
</dbReference>
<sequence length="266" mass="30020">MRVKHEAPLINPDDKLADVLENIIGSRCRCGIVVSEDRIEGVINLMSIVRKIALEWIKGREPHETIERLYVRDVRYQPHIVFEEHVEPVSALMDMLTHGLDFVVKMDSDKYTVYTVLDALNDLVELLRGDHVGSVVSSQSWWVAYPDISVRDAFLQTSMLPTWRLIVIESDGSIRGIFSATDFLRAILRGERPYTEPISSFISTTTPKSVDYDEALVTAVKIMSLHNIYIMPVARGEKGFAGVVLAHDIGRLAAIRSLQSSSRELR</sequence>
<proteinExistence type="predicted"/>
<organism evidence="3 4">
    <name type="scientific">Pyrolobus fumarii (strain DSM 11204 / 1A)</name>
    <dbReference type="NCBI Taxonomy" id="694429"/>
    <lineage>
        <taxon>Archaea</taxon>
        <taxon>Thermoproteota</taxon>
        <taxon>Thermoprotei</taxon>
        <taxon>Desulfurococcales</taxon>
        <taxon>Pyrodictiaceae</taxon>
        <taxon>Pyrolobus</taxon>
    </lineage>
</organism>
<dbReference type="SUPFAM" id="SSF54631">
    <property type="entry name" value="CBS-domain pair"/>
    <property type="match status" value="2"/>
</dbReference>
<dbReference type="Pfam" id="PF00571">
    <property type="entry name" value="CBS"/>
    <property type="match status" value="1"/>
</dbReference>
<dbReference type="GeneID" id="11138681"/>
<protein>
    <submittedName>
        <fullName evidence="3">CBS domain containing protein</fullName>
    </submittedName>
</protein>
<dbReference type="HOGENOM" id="CLU_1044342_0_0_2"/>
<dbReference type="Proteomes" id="UP000001037">
    <property type="component" value="Chromosome"/>
</dbReference>
<dbReference type="InParanoid" id="G0EHJ9"/>
<name>G0EHJ9_PYRF1</name>
<dbReference type="InterPro" id="IPR051257">
    <property type="entry name" value="Diverse_CBS-Domain"/>
</dbReference>
<accession>G0EHJ9</accession>
<dbReference type="InterPro" id="IPR000644">
    <property type="entry name" value="CBS_dom"/>
</dbReference>
<dbReference type="OrthoDB" id="8919at2157"/>
<dbReference type="PANTHER" id="PTHR43080">
    <property type="entry name" value="CBS DOMAIN-CONTAINING PROTEIN CBSX3, MITOCHONDRIAL"/>
    <property type="match status" value="1"/>
</dbReference>
<dbReference type="KEGG" id="pfm:Pyrfu_1494"/>
<dbReference type="RefSeq" id="WP_014027029.1">
    <property type="nucleotide sequence ID" value="NC_015931.1"/>
</dbReference>
<feature type="domain" description="CBS" evidence="2">
    <location>
        <begin position="143"/>
        <end position="188"/>
    </location>
</feature>
<gene>
    <name evidence="3" type="ordered locus">Pyrfu_1494</name>
</gene>
<evidence type="ECO:0000259" key="2">
    <source>
        <dbReference type="Pfam" id="PF00571"/>
    </source>
</evidence>
<keyword evidence="1" id="KW-0129">CBS domain</keyword>
<reference evidence="3 4" key="1">
    <citation type="journal article" date="2011" name="Stand. Genomic Sci.">
        <title>Complete genome sequence of the hyperthermophilic chemolithoautotroph Pyrolobus fumarii type strain (1A).</title>
        <authorList>
            <person name="Anderson I."/>
            <person name="Goker M."/>
            <person name="Nolan M."/>
            <person name="Lucas S."/>
            <person name="Hammon N."/>
            <person name="Deshpande S."/>
            <person name="Cheng J.F."/>
            <person name="Tapia R."/>
            <person name="Han C."/>
            <person name="Goodwin L."/>
            <person name="Pitluck S."/>
            <person name="Huntemann M."/>
            <person name="Liolios K."/>
            <person name="Ivanova N."/>
            <person name="Pagani I."/>
            <person name="Mavromatis K."/>
            <person name="Ovchinikova G."/>
            <person name="Pati A."/>
            <person name="Chen A."/>
            <person name="Palaniappan K."/>
            <person name="Land M."/>
            <person name="Hauser L."/>
            <person name="Brambilla E.M."/>
            <person name="Huber H."/>
            <person name="Yasawong M."/>
            <person name="Rohde M."/>
            <person name="Spring S."/>
            <person name="Abt B."/>
            <person name="Sikorski J."/>
            <person name="Wirth R."/>
            <person name="Detter J.C."/>
            <person name="Woyke T."/>
            <person name="Bristow J."/>
            <person name="Eisen J.A."/>
            <person name="Markowitz V."/>
            <person name="Hugenholtz P."/>
            <person name="Kyrpides N.C."/>
            <person name="Klenk H.P."/>
            <person name="Lapidus A."/>
        </authorList>
    </citation>
    <scope>NUCLEOTIDE SEQUENCE [LARGE SCALE GENOMIC DNA]</scope>
    <source>
        <strain evidence="4">DSM 11204 / 1A</strain>
    </source>
</reference>
<dbReference type="STRING" id="694429.Pyrfu_1494"/>
<evidence type="ECO:0000313" key="4">
    <source>
        <dbReference type="Proteomes" id="UP000001037"/>
    </source>
</evidence>
<dbReference type="eggNOG" id="arCOG00600">
    <property type="taxonomic scope" value="Archaea"/>
</dbReference>
<keyword evidence="4" id="KW-1185">Reference proteome</keyword>
<evidence type="ECO:0000313" key="3">
    <source>
        <dbReference type="EMBL" id="AEM39352.1"/>
    </source>
</evidence>
<dbReference type="AlphaFoldDB" id="G0EHJ9"/>